<dbReference type="GO" id="GO:0005634">
    <property type="term" value="C:nucleus"/>
    <property type="evidence" value="ECO:0007669"/>
    <property type="project" value="UniProtKB-SubCell"/>
</dbReference>
<evidence type="ECO:0000313" key="7">
    <source>
        <dbReference type="EMBL" id="KAF0920584.1"/>
    </source>
</evidence>
<organism evidence="7 8">
    <name type="scientific">Oryza meyeriana var. granulata</name>
    <dbReference type="NCBI Taxonomy" id="110450"/>
    <lineage>
        <taxon>Eukaryota</taxon>
        <taxon>Viridiplantae</taxon>
        <taxon>Streptophyta</taxon>
        <taxon>Embryophyta</taxon>
        <taxon>Tracheophyta</taxon>
        <taxon>Spermatophyta</taxon>
        <taxon>Magnoliopsida</taxon>
        <taxon>Liliopsida</taxon>
        <taxon>Poales</taxon>
        <taxon>Poaceae</taxon>
        <taxon>BOP clade</taxon>
        <taxon>Oryzoideae</taxon>
        <taxon>Oryzeae</taxon>
        <taxon>Oryzinae</taxon>
        <taxon>Oryza</taxon>
        <taxon>Oryza meyeriana</taxon>
    </lineage>
</organism>
<keyword evidence="3" id="KW-0238">DNA-binding</keyword>
<dbReference type="InterPro" id="IPR033897">
    <property type="entry name" value="SRF-like_MADS-box"/>
</dbReference>
<dbReference type="InterPro" id="IPR050142">
    <property type="entry name" value="MADS-box/MEF2_TF"/>
</dbReference>
<feature type="domain" description="MADS-box" evidence="6">
    <location>
        <begin position="1"/>
        <end position="50"/>
    </location>
</feature>
<dbReference type="SMART" id="SM00432">
    <property type="entry name" value="MADS"/>
    <property type="match status" value="1"/>
</dbReference>
<dbReference type="PANTHER" id="PTHR48019">
    <property type="entry name" value="SERUM RESPONSE FACTOR HOMOLOG"/>
    <property type="match status" value="1"/>
</dbReference>
<dbReference type="GO" id="GO:0000981">
    <property type="term" value="F:DNA-binding transcription factor activity, RNA polymerase II-specific"/>
    <property type="evidence" value="ECO:0007669"/>
    <property type="project" value="InterPro"/>
</dbReference>
<sequence length="175" mass="19692">MARKKVKLQRIANDAKRRTTFRKRLKGLTKKASELATLCGVDTCLVVYGEGEAQATEVWPSVPEATGVLERFKAMPQLDRYKKMTDLEGFLKERIGKLLEQRKKARCDADESETKLLLVEALDGRRVGLEGLTIEQLTSLGWMADARLKIVNERLEKLRGQGLLPSTTAGYIHGY</sequence>
<evidence type="ECO:0000256" key="5">
    <source>
        <dbReference type="ARBA" id="ARBA00023242"/>
    </source>
</evidence>
<keyword evidence="8" id="KW-1185">Reference proteome</keyword>
<dbReference type="GO" id="GO:0000987">
    <property type="term" value="F:cis-regulatory region sequence-specific DNA binding"/>
    <property type="evidence" value="ECO:0007669"/>
    <property type="project" value="InterPro"/>
</dbReference>
<dbReference type="InterPro" id="IPR036879">
    <property type="entry name" value="TF_MADSbox_sf"/>
</dbReference>
<keyword evidence="5" id="KW-0539">Nucleus</keyword>
<proteinExistence type="predicted"/>
<evidence type="ECO:0000256" key="4">
    <source>
        <dbReference type="ARBA" id="ARBA00023163"/>
    </source>
</evidence>
<dbReference type="InterPro" id="IPR002100">
    <property type="entry name" value="TF_MADSbox"/>
</dbReference>
<dbReference type="CDD" id="cd00266">
    <property type="entry name" value="MADS_SRF_like"/>
    <property type="match status" value="1"/>
</dbReference>
<dbReference type="EMBL" id="SPHZ02000005">
    <property type="protein sequence ID" value="KAF0920584.1"/>
    <property type="molecule type" value="Genomic_DNA"/>
</dbReference>
<dbReference type="Gene3D" id="3.40.1810.10">
    <property type="entry name" value="Transcription factor, MADS-box"/>
    <property type="match status" value="1"/>
</dbReference>
<dbReference type="SUPFAM" id="SSF55455">
    <property type="entry name" value="SRF-like"/>
    <property type="match status" value="1"/>
</dbReference>
<evidence type="ECO:0000256" key="2">
    <source>
        <dbReference type="ARBA" id="ARBA00023015"/>
    </source>
</evidence>
<comment type="subcellular location">
    <subcellularLocation>
        <location evidence="1">Nucleus</location>
    </subcellularLocation>
</comment>
<dbReference type="Pfam" id="PF00319">
    <property type="entry name" value="SRF-TF"/>
    <property type="match status" value="1"/>
</dbReference>
<dbReference type="OrthoDB" id="762064at2759"/>
<evidence type="ECO:0000256" key="3">
    <source>
        <dbReference type="ARBA" id="ARBA00023125"/>
    </source>
</evidence>
<dbReference type="GO" id="GO:0046983">
    <property type="term" value="F:protein dimerization activity"/>
    <property type="evidence" value="ECO:0007669"/>
    <property type="project" value="InterPro"/>
</dbReference>
<evidence type="ECO:0000313" key="8">
    <source>
        <dbReference type="Proteomes" id="UP000479710"/>
    </source>
</evidence>
<dbReference type="PRINTS" id="PR00404">
    <property type="entry name" value="MADSDOMAIN"/>
</dbReference>
<comment type="caution">
    <text evidence="7">The sequence shown here is derived from an EMBL/GenBank/DDBJ whole genome shotgun (WGS) entry which is preliminary data.</text>
</comment>
<gene>
    <name evidence="7" type="ORF">E2562_035728</name>
</gene>
<reference evidence="7 8" key="1">
    <citation type="submission" date="2019-11" db="EMBL/GenBank/DDBJ databases">
        <title>Whole genome sequence of Oryza granulata.</title>
        <authorList>
            <person name="Li W."/>
        </authorList>
    </citation>
    <scope>NUCLEOTIDE SEQUENCE [LARGE SCALE GENOMIC DNA]</scope>
    <source>
        <strain evidence="8">cv. Menghai</strain>
        <tissue evidence="7">Leaf</tissue>
    </source>
</reference>
<evidence type="ECO:0000256" key="1">
    <source>
        <dbReference type="ARBA" id="ARBA00004123"/>
    </source>
</evidence>
<protein>
    <recommendedName>
        <fullName evidence="6">MADS-box domain-containing protein</fullName>
    </recommendedName>
</protein>
<accession>A0A6G1E820</accession>
<dbReference type="AlphaFoldDB" id="A0A6G1E820"/>
<keyword evidence="2" id="KW-0805">Transcription regulation</keyword>
<dbReference type="Proteomes" id="UP000479710">
    <property type="component" value="Unassembled WGS sequence"/>
</dbReference>
<dbReference type="PROSITE" id="PS50066">
    <property type="entry name" value="MADS_BOX_2"/>
    <property type="match status" value="1"/>
</dbReference>
<keyword evidence="4" id="KW-0804">Transcription</keyword>
<evidence type="ECO:0000259" key="6">
    <source>
        <dbReference type="PROSITE" id="PS50066"/>
    </source>
</evidence>
<dbReference type="GO" id="GO:0045944">
    <property type="term" value="P:positive regulation of transcription by RNA polymerase II"/>
    <property type="evidence" value="ECO:0007669"/>
    <property type="project" value="InterPro"/>
</dbReference>
<name>A0A6G1E820_9ORYZ</name>